<feature type="chain" id="PRO_5003410660" evidence="1">
    <location>
        <begin position="37"/>
        <end position="251"/>
    </location>
</feature>
<gene>
    <name evidence="2" type="ORF">TCIL3000_6_3690</name>
</gene>
<proteinExistence type="predicted"/>
<protein>
    <submittedName>
        <fullName evidence="2">Uncharacterized protein</fullName>
    </submittedName>
</protein>
<accession>G0UP04</accession>
<reference evidence="2" key="1">
    <citation type="journal article" date="2012" name="Proc. Natl. Acad. Sci. U.S.A.">
        <title>Antigenic diversity is generated by distinct evolutionary mechanisms in African trypanosome species.</title>
        <authorList>
            <person name="Jackson A.P."/>
            <person name="Berry A."/>
            <person name="Aslett M."/>
            <person name="Allison H.C."/>
            <person name="Burton P."/>
            <person name="Vavrova-Anderson J."/>
            <person name="Brown R."/>
            <person name="Browne H."/>
            <person name="Corton N."/>
            <person name="Hauser H."/>
            <person name="Gamble J."/>
            <person name="Gilderthorp R."/>
            <person name="Marcello L."/>
            <person name="McQuillan J."/>
            <person name="Otto T.D."/>
            <person name="Quail M.A."/>
            <person name="Sanders M.J."/>
            <person name="van Tonder A."/>
            <person name="Ginger M.L."/>
            <person name="Field M.C."/>
            <person name="Barry J.D."/>
            <person name="Hertz-Fowler C."/>
            <person name="Berriman M."/>
        </authorList>
    </citation>
    <scope>NUCLEOTIDE SEQUENCE</scope>
    <source>
        <strain evidence="2">IL3000</strain>
    </source>
</reference>
<evidence type="ECO:0000256" key="1">
    <source>
        <dbReference type="SAM" id="SignalP"/>
    </source>
</evidence>
<sequence>MNLFHLFCTFCSAFHMKIAFLLCVTARALFAGLASAGENNCTAGKACQPWNGDKPCSSNQNIDFRLGVVDPKTGNMSAVGFCPVVDTPQMFNLTGMASLLHGEGAGSDLNLIVYGQGIGKDRTGNNSNSVLYATTDKCHDGSVAVAKYLVVTMTMKAGLYAYESDLSNPTNTGFAYTCKEDQCLLASDAVCIGPEGKKNCAECVKKDSLARFQTTVWATYNGTAHENFPFISDSYNPVYFHRFSFDVPQMP</sequence>
<evidence type="ECO:0000313" key="2">
    <source>
        <dbReference type="EMBL" id="CCC91115.1"/>
    </source>
</evidence>
<feature type="signal peptide" evidence="1">
    <location>
        <begin position="1"/>
        <end position="36"/>
    </location>
</feature>
<dbReference type="AlphaFoldDB" id="G0UP04"/>
<name>G0UP04_TRYCI</name>
<keyword evidence="1" id="KW-0732">Signal</keyword>
<organism evidence="2">
    <name type="scientific">Trypanosoma congolense (strain IL3000)</name>
    <dbReference type="NCBI Taxonomy" id="1068625"/>
    <lineage>
        <taxon>Eukaryota</taxon>
        <taxon>Discoba</taxon>
        <taxon>Euglenozoa</taxon>
        <taxon>Kinetoplastea</taxon>
        <taxon>Metakinetoplastina</taxon>
        <taxon>Trypanosomatida</taxon>
        <taxon>Trypanosomatidae</taxon>
        <taxon>Trypanosoma</taxon>
        <taxon>Nannomonas</taxon>
    </lineage>
</organism>
<dbReference type="VEuPathDB" id="TriTrypDB:TcIL3000_6_3690"/>
<dbReference type="EMBL" id="HE575319">
    <property type="protein sequence ID" value="CCC91115.1"/>
    <property type="molecule type" value="Genomic_DNA"/>
</dbReference>